<feature type="non-terminal residue" evidence="1">
    <location>
        <position position="1"/>
    </location>
</feature>
<name>A0A2G6JC66_NEPCE</name>
<organism evidence="1 2">
    <name type="scientific">Neptuniibacter caesariensis</name>
    <dbReference type="NCBI Taxonomy" id="207954"/>
    <lineage>
        <taxon>Bacteria</taxon>
        <taxon>Pseudomonadati</taxon>
        <taxon>Pseudomonadota</taxon>
        <taxon>Gammaproteobacteria</taxon>
        <taxon>Oceanospirillales</taxon>
        <taxon>Oceanospirillaceae</taxon>
        <taxon>Neptuniibacter</taxon>
    </lineage>
</organism>
<dbReference type="AlphaFoldDB" id="A0A2G6JC66"/>
<evidence type="ECO:0000313" key="1">
    <source>
        <dbReference type="EMBL" id="PIE20930.1"/>
    </source>
</evidence>
<evidence type="ECO:0000313" key="2">
    <source>
        <dbReference type="Proteomes" id="UP000242733"/>
    </source>
</evidence>
<comment type="caution">
    <text evidence="1">The sequence shown here is derived from an EMBL/GenBank/DDBJ whole genome shotgun (WGS) entry which is preliminary data.</text>
</comment>
<accession>A0A2G6JC66</accession>
<gene>
    <name evidence="1" type="ORF">CSA61_00005</name>
</gene>
<dbReference type="EMBL" id="PDSG01000001">
    <property type="protein sequence ID" value="PIE20930.1"/>
    <property type="molecule type" value="Genomic_DNA"/>
</dbReference>
<proteinExistence type="predicted"/>
<dbReference type="Proteomes" id="UP000242733">
    <property type="component" value="Unassembled WGS sequence"/>
</dbReference>
<sequence length="73" mass="7899">ATGWVPVLELSPLSDLTFANMPNLSARGWPRYRVGASVGAQPPERFNLRKNTKSIGQRLASLQGGSQCWSSAL</sequence>
<reference evidence="1 2" key="1">
    <citation type="submission" date="2017-10" db="EMBL/GenBank/DDBJ databases">
        <title>Novel microbial diversity and functional potential in the marine mammal oral microbiome.</title>
        <authorList>
            <person name="Dudek N.K."/>
            <person name="Sun C.L."/>
            <person name="Burstein D."/>
            <person name="Kantor R.S."/>
            <person name="Aliaga Goltsman D.S."/>
            <person name="Bik E.M."/>
            <person name="Thomas B.C."/>
            <person name="Banfield J.F."/>
            <person name="Relman D.A."/>
        </authorList>
    </citation>
    <scope>NUCLEOTIDE SEQUENCE [LARGE SCALE GENOMIC DNA]</scope>
    <source>
        <strain evidence="1">DOLJORAL78_49_30</strain>
    </source>
</reference>
<protein>
    <submittedName>
        <fullName evidence="1">Uncharacterized protein</fullName>
    </submittedName>
</protein>